<accession>A0ABW4PIC8</accession>
<feature type="compositionally biased region" description="Low complexity" evidence="1">
    <location>
        <begin position="124"/>
        <end position="144"/>
    </location>
</feature>
<feature type="compositionally biased region" description="Gly residues" evidence="1">
    <location>
        <begin position="152"/>
        <end position="173"/>
    </location>
</feature>
<dbReference type="RefSeq" id="WP_380899002.1">
    <property type="nucleotide sequence ID" value="NZ_JBHUFU010000005.1"/>
</dbReference>
<gene>
    <name evidence="4" type="ORF">ACFSJS_10110</name>
</gene>
<feature type="compositionally biased region" description="Low complexity" evidence="1">
    <location>
        <begin position="38"/>
        <end position="53"/>
    </location>
</feature>
<protein>
    <submittedName>
        <fullName evidence="4">DUF3152 domain-containing protein</fullName>
    </submittedName>
</protein>
<feature type="region of interest" description="Disordered" evidence="1">
    <location>
        <begin position="237"/>
        <end position="309"/>
    </location>
</feature>
<dbReference type="Pfam" id="PF11350">
    <property type="entry name" value="DUF3152"/>
    <property type="match status" value="1"/>
</dbReference>
<feature type="compositionally biased region" description="Basic residues" evidence="1">
    <location>
        <begin position="194"/>
        <end position="204"/>
    </location>
</feature>
<comment type="caution">
    <text evidence="4">The sequence shown here is derived from an EMBL/GenBank/DDBJ whole genome shotgun (WGS) entry which is preliminary data.</text>
</comment>
<evidence type="ECO:0000313" key="4">
    <source>
        <dbReference type="EMBL" id="MFD1830019.1"/>
    </source>
</evidence>
<feature type="region of interest" description="Disordered" evidence="1">
    <location>
        <begin position="1"/>
        <end position="209"/>
    </location>
</feature>
<dbReference type="EMBL" id="JBHUFU010000005">
    <property type="protein sequence ID" value="MFD1830019.1"/>
    <property type="molecule type" value="Genomic_DNA"/>
</dbReference>
<evidence type="ECO:0000313" key="5">
    <source>
        <dbReference type="Proteomes" id="UP001597365"/>
    </source>
</evidence>
<dbReference type="Proteomes" id="UP001597365">
    <property type="component" value="Unassembled WGS sequence"/>
</dbReference>
<keyword evidence="2" id="KW-1133">Transmembrane helix</keyword>
<evidence type="ECO:0000256" key="1">
    <source>
        <dbReference type="SAM" id="MobiDB-lite"/>
    </source>
</evidence>
<keyword evidence="2" id="KW-0472">Membrane</keyword>
<keyword evidence="2" id="KW-0812">Transmembrane</keyword>
<evidence type="ECO:0000256" key="2">
    <source>
        <dbReference type="SAM" id="Phobius"/>
    </source>
</evidence>
<reference evidence="5" key="1">
    <citation type="journal article" date="2019" name="Int. J. Syst. Evol. Microbiol.">
        <title>The Global Catalogue of Microorganisms (GCM) 10K type strain sequencing project: providing services to taxonomists for standard genome sequencing and annotation.</title>
        <authorList>
            <consortium name="The Broad Institute Genomics Platform"/>
            <consortium name="The Broad Institute Genome Sequencing Center for Infectious Disease"/>
            <person name="Wu L."/>
            <person name="Ma J."/>
        </authorList>
    </citation>
    <scope>NUCLEOTIDE SEQUENCE [LARGE SCALE GENOMIC DNA]</scope>
    <source>
        <strain evidence="5">CGMCC 4.7455</strain>
    </source>
</reference>
<feature type="transmembrane region" description="Helical" evidence="2">
    <location>
        <begin position="207"/>
        <end position="229"/>
    </location>
</feature>
<feature type="compositionally biased region" description="Pro residues" evidence="1">
    <location>
        <begin position="28"/>
        <end position="37"/>
    </location>
</feature>
<feature type="compositionally biased region" description="Basic and acidic residues" evidence="1">
    <location>
        <begin position="284"/>
        <end position="293"/>
    </location>
</feature>
<name>A0ABW4PIC8_9ACTN</name>
<feature type="compositionally biased region" description="Basic and acidic residues" evidence="1">
    <location>
        <begin position="102"/>
        <end position="119"/>
    </location>
</feature>
<feature type="domain" description="DUF3152" evidence="3">
    <location>
        <begin position="290"/>
        <end position="472"/>
    </location>
</feature>
<keyword evidence="5" id="KW-1185">Reference proteome</keyword>
<dbReference type="InterPro" id="IPR022603">
    <property type="entry name" value="DUF3152"/>
</dbReference>
<feature type="compositionally biased region" description="Low complexity" evidence="1">
    <location>
        <begin position="180"/>
        <end position="193"/>
    </location>
</feature>
<sequence length="474" mass="48236">MGRHSRRGRPATAAEEQRRAPHEESPRPHPAQTPPHGVPAGRGPAGPGAAAPAPRRRGPGVRGGHPEHREPGGAWGVPPQRLGTPGAADTAPAAPAAASGDAAHDTGRVPRQEYLRAFDDGIFGTPAASAPTGASGSARDGGSAPPAPSAPGGAGDGTAGGGSAEDGTDGGGTDGDRAGSADADGAGAAPRTGRAARRRQRGGRGRTVTGVAAAAVTAVLAVAVAGQVADGRDAVGSRIAAGGDGARVGVPDASRSDSRPTPSRPSGTAPSPAPSYDELMGRLYDLDPDHEGSGRLVAVPGGDEAPGSGERIRYRVDVEEGLPLDGELFAEAVHRTLNDERSWSHGGARTFERVSGDGEADFVITLAGPATTARWCARSGLDTTIDNVSCDSAATERVMINAYRWARGAETFGPERIREYREMLINHEVGHRLGRGHVGCPRDGALAPVMMQQTKYLTVGGATCRPNAWPFPDA</sequence>
<feature type="compositionally biased region" description="Low complexity" evidence="1">
    <location>
        <begin position="83"/>
        <end position="101"/>
    </location>
</feature>
<organism evidence="4 5">
    <name type="scientific">Streptomyces desertarenae</name>
    <dbReference type="NCBI Taxonomy" id="2666184"/>
    <lineage>
        <taxon>Bacteria</taxon>
        <taxon>Bacillati</taxon>
        <taxon>Actinomycetota</taxon>
        <taxon>Actinomycetes</taxon>
        <taxon>Kitasatosporales</taxon>
        <taxon>Streptomycetaceae</taxon>
        <taxon>Streptomyces</taxon>
    </lineage>
</organism>
<feature type="compositionally biased region" description="Basic and acidic residues" evidence="1">
    <location>
        <begin position="15"/>
        <end position="27"/>
    </location>
</feature>
<proteinExistence type="predicted"/>
<feature type="compositionally biased region" description="Low complexity" evidence="1">
    <location>
        <begin position="259"/>
        <end position="270"/>
    </location>
</feature>
<evidence type="ECO:0000259" key="3">
    <source>
        <dbReference type="Pfam" id="PF11350"/>
    </source>
</evidence>
<dbReference type="SUPFAM" id="SSF55486">
    <property type="entry name" value="Metalloproteases ('zincins'), catalytic domain"/>
    <property type="match status" value="1"/>
</dbReference>